<evidence type="ECO:0000256" key="1">
    <source>
        <dbReference type="ARBA" id="ARBA00022614"/>
    </source>
</evidence>
<dbReference type="PaxDb" id="67767-A0A0J7K9U6"/>
<keyword evidence="2" id="KW-0677">Repeat</keyword>
<dbReference type="OrthoDB" id="40118at2759"/>
<dbReference type="Gene3D" id="3.80.10.10">
    <property type="entry name" value="Ribonuclease Inhibitor"/>
    <property type="match status" value="1"/>
</dbReference>
<dbReference type="SUPFAM" id="SSF52058">
    <property type="entry name" value="L domain-like"/>
    <property type="match status" value="1"/>
</dbReference>
<dbReference type="PANTHER" id="PTHR45712:SF22">
    <property type="entry name" value="INSULIN-LIKE GROWTH FACTOR-BINDING PROTEIN COMPLEX ACID LABILE SUBUNIT"/>
    <property type="match status" value="1"/>
</dbReference>
<accession>A0A0J7K9U6</accession>
<dbReference type="STRING" id="67767.A0A0J7K9U6"/>
<sequence>MSDIAENLLAQYYGLSKKSETEKFLSIHECVSNVENNAEKLIGEQSTVDTDDNDTSRETEVQGNDVESDERNSEIDIPARSSRALEWEALEDDEETSSGFDIIFEANTASNLHENTSASSGKEIQDLVLHNTKTLTLDPEDNEGNDLYLSLSEDALPDSASDVSSVAGKKKTKKSSDMCVSPSTPPPNRSLIYNETFVDLTSAGLTSFPIEVLEKYPTIQMLYLENNNLSELPKELFVSLPHLQWLDVRNNQLTNLPTSILGHPSLESILLQGNKFEKLPLELCLVPNLKILNIAHNPIITPPKDIIALGCSSILNYLRTEWNKLHPDESVTSVEQKIEPKLSTILYYQSPHEKRQKLSKVPQRVLKSTNDIGGSLKGVSVRKRSRAYKPSNRYINSQINTFLKNPINDTRNDDATSSLCASCARNLADIRYENESSMKENESDDNQDKKHDKQHTFLKMITSCHDVSKTCIRRELAEVDAKILHLIGPSPRSCYVRQNVTGLITYKRYPGKQCRIQTISNETKHITLAKSHNPAVFSEEKKKCRNTEHTEDSSAIKEWRRDKQSFSKSMEKVSRRNEDDIPFAIDIKDYPGIQKQPQKAGEYRSNTHGKLRFAAPVNINNKIQELLGSLQNFKITKSSEILTPKSKQKYLQTEIKKLSQFQKEVQNLRRFNEIISAPMNSPNS</sequence>
<dbReference type="InterPro" id="IPR032675">
    <property type="entry name" value="LRR_dom_sf"/>
</dbReference>
<dbReference type="Pfam" id="PF13855">
    <property type="entry name" value="LRR_8"/>
    <property type="match status" value="1"/>
</dbReference>
<keyword evidence="1" id="KW-0433">Leucine-rich repeat</keyword>
<dbReference type="InterPro" id="IPR001611">
    <property type="entry name" value="Leu-rich_rpt"/>
</dbReference>
<reference evidence="4 5" key="1">
    <citation type="submission" date="2015-04" db="EMBL/GenBank/DDBJ databases">
        <title>Lasius niger genome sequencing.</title>
        <authorList>
            <person name="Konorov E.A."/>
            <person name="Nikitin M.A."/>
            <person name="Kirill M.V."/>
            <person name="Chang P."/>
        </authorList>
    </citation>
    <scope>NUCLEOTIDE SEQUENCE [LARGE SCALE GENOMIC DNA]</scope>
    <source>
        <tissue evidence="4">Whole</tissue>
    </source>
</reference>
<feature type="region of interest" description="Disordered" evidence="3">
    <location>
        <begin position="158"/>
        <end position="185"/>
    </location>
</feature>
<dbReference type="InterPro" id="IPR003591">
    <property type="entry name" value="Leu-rich_rpt_typical-subtyp"/>
</dbReference>
<comment type="caution">
    <text evidence="4">The sequence shown here is derived from an EMBL/GenBank/DDBJ whole genome shotgun (WGS) entry which is preliminary data.</text>
</comment>
<dbReference type="EMBL" id="LBMM01011130">
    <property type="protein sequence ID" value="KMQ87011.1"/>
    <property type="molecule type" value="Genomic_DNA"/>
</dbReference>
<dbReference type="PANTHER" id="PTHR45712">
    <property type="entry name" value="AGAP008170-PA"/>
    <property type="match status" value="1"/>
</dbReference>
<evidence type="ECO:0000313" key="5">
    <source>
        <dbReference type="Proteomes" id="UP000036403"/>
    </source>
</evidence>
<proteinExistence type="predicted"/>
<dbReference type="SMART" id="SM00369">
    <property type="entry name" value="LRR_TYP"/>
    <property type="match status" value="3"/>
</dbReference>
<dbReference type="GO" id="GO:0005615">
    <property type="term" value="C:extracellular space"/>
    <property type="evidence" value="ECO:0007669"/>
    <property type="project" value="TreeGrafter"/>
</dbReference>
<dbReference type="AlphaFoldDB" id="A0A0J7K9U6"/>
<name>A0A0J7K9U6_LASNI</name>
<protein>
    <submittedName>
        <fullName evidence="4">Leucine-rich repeat-containing protein 27</fullName>
    </submittedName>
</protein>
<organism evidence="4 5">
    <name type="scientific">Lasius niger</name>
    <name type="common">Black garden ant</name>
    <dbReference type="NCBI Taxonomy" id="67767"/>
    <lineage>
        <taxon>Eukaryota</taxon>
        <taxon>Metazoa</taxon>
        <taxon>Ecdysozoa</taxon>
        <taxon>Arthropoda</taxon>
        <taxon>Hexapoda</taxon>
        <taxon>Insecta</taxon>
        <taxon>Pterygota</taxon>
        <taxon>Neoptera</taxon>
        <taxon>Endopterygota</taxon>
        <taxon>Hymenoptera</taxon>
        <taxon>Apocrita</taxon>
        <taxon>Aculeata</taxon>
        <taxon>Formicoidea</taxon>
        <taxon>Formicidae</taxon>
        <taxon>Formicinae</taxon>
        <taxon>Lasius</taxon>
        <taxon>Lasius</taxon>
    </lineage>
</organism>
<evidence type="ECO:0000256" key="3">
    <source>
        <dbReference type="SAM" id="MobiDB-lite"/>
    </source>
</evidence>
<keyword evidence="5" id="KW-1185">Reference proteome</keyword>
<evidence type="ECO:0000256" key="2">
    <source>
        <dbReference type="ARBA" id="ARBA00022737"/>
    </source>
</evidence>
<evidence type="ECO:0000313" key="4">
    <source>
        <dbReference type="EMBL" id="KMQ87011.1"/>
    </source>
</evidence>
<gene>
    <name evidence="4" type="ORF">RF55_13830</name>
</gene>
<dbReference type="Proteomes" id="UP000036403">
    <property type="component" value="Unassembled WGS sequence"/>
</dbReference>
<dbReference type="InterPro" id="IPR050333">
    <property type="entry name" value="SLRP"/>
</dbReference>
<feature type="region of interest" description="Disordered" evidence="3">
    <location>
        <begin position="41"/>
        <end position="75"/>
    </location>
</feature>
<dbReference type="SMART" id="SM00364">
    <property type="entry name" value="LRR_BAC"/>
    <property type="match status" value="2"/>
</dbReference>